<comment type="caution">
    <text evidence="2">The sequence shown here is derived from an EMBL/GenBank/DDBJ whole genome shotgun (WGS) entry which is preliminary data.</text>
</comment>
<dbReference type="GO" id="GO:0016787">
    <property type="term" value="F:hydrolase activity"/>
    <property type="evidence" value="ECO:0007669"/>
    <property type="project" value="UniProtKB-KW"/>
</dbReference>
<dbReference type="AlphaFoldDB" id="A0A850GWG5"/>
<reference evidence="2 3" key="1">
    <citation type="submission" date="2020-06" db="EMBL/GenBank/DDBJ databases">
        <title>Altererythrobacter sp. HHU K3-1.</title>
        <authorList>
            <person name="Zhang D."/>
            <person name="Xue H."/>
        </authorList>
    </citation>
    <scope>NUCLEOTIDE SEQUENCE [LARGE SCALE GENOMIC DNA]</scope>
    <source>
        <strain evidence="2 3">HHU K3-1</strain>
    </source>
</reference>
<name>A0A850GWG5_9SPHN</name>
<accession>A0A850GWG5</accession>
<sequence length="235" mass="25664">MSDDSRAPPLFRCITEPLALPKIATAPYRRPVLTEERGGGRPVLVLPGMASGDKSTALLRNSLAAAGYKPWAGGLGRNLTISPVKFRNLELRLLEMVGVERQHAIILGWSLGGFYARVLAQRHPAKVAMVATLGTPFSGHRKANHAWRIYEMLANHKVDAPPLPDDPAIKPAMHTIAFWSPVDGIVSPSSARGTDEERDEAIALPFRHFELGCSRRAVKQVVEALNERVALIEDA</sequence>
<gene>
    <name evidence="2" type="ORF">HUV48_02590</name>
</gene>
<dbReference type="SUPFAM" id="SSF53474">
    <property type="entry name" value="alpha/beta-Hydrolases"/>
    <property type="match status" value="1"/>
</dbReference>
<dbReference type="InterPro" id="IPR029058">
    <property type="entry name" value="AB_hydrolase_fold"/>
</dbReference>
<proteinExistence type="predicted"/>
<dbReference type="Gene3D" id="3.40.50.1820">
    <property type="entry name" value="alpha/beta hydrolase"/>
    <property type="match status" value="1"/>
</dbReference>
<dbReference type="InterPro" id="IPR000073">
    <property type="entry name" value="AB_hydrolase_1"/>
</dbReference>
<evidence type="ECO:0000313" key="2">
    <source>
        <dbReference type="EMBL" id="NVD43904.1"/>
    </source>
</evidence>
<dbReference type="Proteomes" id="UP000561438">
    <property type="component" value="Unassembled WGS sequence"/>
</dbReference>
<protein>
    <submittedName>
        <fullName evidence="2">Alpha/beta fold hydrolase</fullName>
    </submittedName>
</protein>
<organism evidence="2 3">
    <name type="scientific">Qipengyuania atrilutea</name>
    <dbReference type="NCBI Taxonomy" id="2744473"/>
    <lineage>
        <taxon>Bacteria</taxon>
        <taxon>Pseudomonadati</taxon>
        <taxon>Pseudomonadota</taxon>
        <taxon>Alphaproteobacteria</taxon>
        <taxon>Sphingomonadales</taxon>
        <taxon>Erythrobacteraceae</taxon>
        <taxon>Qipengyuania</taxon>
    </lineage>
</organism>
<keyword evidence="2" id="KW-0378">Hydrolase</keyword>
<evidence type="ECO:0000259" key="1">
    <source>
        <dbReference type="Pfam" id="PF00561"/>
    </source>
</evidence>
<feature type="domain" description="AB hydrolase-1" evidence="1">
    <location>
        <begin position="97"/>
        <end position="147"/>
    </location>
</feature>
<evidence type="ECO:0000313" key="3">
    <source>
        <dbReference type="Proteomes" id="UP000561438"/>
    </source>
</evidence>
<keyword evidence="3" id="KW-1185">Reference proteome</keyword>
<dbReference type="EMBL" id="JABWGV010000001">
    <property type="protein sequence ID" value="NVD43904.1"/>
    <property type="molecule type" value="Genomic_DNA"/>
</dbReference>
<dbReference type="Pfam" id="PF00561">
    <property type="entry name" value="Abhydrolase_1"/>
    <property type="match status" value="1"/>
</dbReference>